<feature type="transmembrane region" description="Helical" evidence="6">
    <location>
        <begin position="105"/>
        <end position="127"/>
    </location>
</feature>
<dbReference type="EMBL" id="VOGB01000004">
    <property type="protein sequence ID" value="MQM72401.1"/>
    <property type="molecule type" value="Genomic_DNA"/>
</dbReference>
<feature type="transmembrane region" description="Helical" evidence="6">
    <location>
        <begin position="147"/>
        <end position="169"/>
    </location>
</feature>
<evidence type="ECO:0000256" key="2">
    <source>
        <dbReference type="ARBA" id="ARBA00022448"/>
    </source>
</evidence>
<evidence type="ECO:0000256" key="6">
    <source>
        <dbReference type="SAM" id="Phobius"/>
    </source>
</evidence>
<comment type="subcellular location">
    <subcellularLocation>
        <location evidence="1">Membrane</location>
        <topology evidence="1">Multi-pass membrane protein</topology>
    </subcellularLocation>
</comment>
<feature type="transmembrane region" description="Helical" evidence="6">
    <location>
        <begin position="32"/>
        <end position="53"/>
    </location>
</feature>
<keyword evidence="2" id="KW-0813">Transport</keyword>
<dbReference type="Pfam" id="PF01061">
    <property type="entry name" value="ABC2_membrane"/>
    <property type="match status" value="1"/>
</dbReference>
<evidence type="ECO:0000256" key="5">
    <source>
        <dbReference type="ARBA" id="ARBA00023136"/>
    </source>
</evidence>
<keyword evidence="5 6" id="KW-0472">Membrane</keyword>
<proteinExistence type="predicted"/>
<keyword evidence="9" id="KW-1185">Reference proteome</keyword>
<dbReference type="GO" id="GO:0140359">
    <property type="term" value="F:ABC-type transporter activity"/>
    <property type="evidence" value="ECO:0007669"/>
    <property type="project" value="InterPro"/>
</dbReference>
<dbReference type="GO" id="GO:0016020">
    <property type="term" value="C:membrane"/>
    <property type="evidence" value="ECO:0007669"/>
    <property type="project" value="UniProtKB-SubCell"/>
</dbReference>
<dbReference type="PANTHER" id="PTHR19241">
    <property type="entry name" value="ATP-BINDING CASSETTE TRANSPORTER"/>
    <property type="match status" value="1"/>
</dbReference>
<organism evidence="8 9">
    <name type="scientific">Candidatus Pseudoramibacter fermentans</name>
    <dbReference type="NCBI Taxonomy" id="2594427"/>
    <lineage>
        <taxon>Bacteria</taxon>
        <taxon>Bacillati</taxon>
        <taxon>Bacillota</taxon>
        <taxon>Clostridia</taxon>
        <taxon>Eubacteriales</taxon>
        <taxon>Eubacteriaceae</taxon>
        <taxon>Pseudoramibacter</taxon>
    </lineage>
</organism>
<evidence type="ECO:0000256" key="1">
    <source>
        <dbReference type="ARBA" id="ARBA00004141"/>
    </source>
</evidence>
<evidence type="ECO:0000313" key="8">
    <source>
        <dbReference type="EMBL" id="MQM72401.1"/>
    </source>
</evidence>
<dbReference type="AlphaFoldDB" id="A0A6L5GQ74"/>
<feature type="transmembrane region" description="Helical" evidence="6">
    <location>
        <begin position="259"/>
        <end position="278"/>
    </location>
</feature>
<keyword evidence="4 6" id="KW-1133">Transmembrane helix</keyword>
<evidence type="ECO:0000256" key="3">
    <source>
        <dbReference type="ARBA" id="ARBA00022692"/>
    </source>
</evidence>
<name>A0A6L5GQ74_9FIRM</name>
<comment type="caution">
    <text evidence="8">The sequence shown here is derived from an EMBL/GenBank/DDBJ whole genome shotgun (WGS) entry which is preliminary data.</text>
</comment>
<dbReference type="Proteomes" id="UP000473648">
    <property type="component" value="Unassembled WGS sequence"/>
</dbReference>
<feature type="domain" description="ABC-2 type transporter transmembrane" evidence="7">
    <location>
        <begin position="12"/>
        <end position="216"/>
    </location>
</feature>
<dbReference type="InterPro" id="IPR013525">
    <property type="entry name" value="ABC2_TM"/>
</dbReference>
<accession>A0A6L5GQ74</accession>
<protein>
    <submittedName>
        <fullName evidence="8">ABC transporter permease</fullName>
    </submittedName>
</protein>
<evidence type="ECO:0000313" key="9">
    <source>
        <dbReference type="Proteomes" id="UP000473648"/>
    </source>
</evidence>
<keyword evidence="3 6" id="KW-0812">Transmembrane</keyword>
<reference evidence="8" key="1">
    <citation type="journal article" date="2020" name="Appl. Environ. Microbiol.">
        <title>Medium-Chain Fatty Acid Synthesis by 'Candidatus Weimeria bifida' gen. nov., sp. nov., and 'Candidatus Pseudoramibacter fermentans' sp. nov.</title>
        <authorList>
            <person name="Scarborough M.J."/>
            <person name="Myers K.S."/>
            <person name="Donohue T.J."/>
            <person name="Noguera D.R."/>
        </authorList>
    </citation>
    <scope>NUCLEOTIDE SEQUENCE</scope>
    <source>
        <strain evidence="8">EUB1.1</strain>
    </source>
</reference>
<feature type="transmembrane region" description="Helical" evidence="6">
    <location>
        <begin position="65"/>
        <end position="84"/>
    </location>
</feature>
<feature type="transmembrane region" description="Helical" evidence="6">
    <location>
        <begin position="176"/>
        <end position="194"/>
    </location>
</feature>
<evidence type="ECO:0000259" key="7">
    <source>
        <dbReference type="Pfam" id="PF01061"/>
    </source>
</evidence>
<sequence length="285" mass="32760">MYKNRRKPGFIEQLGTLFCRDVELFVVEKSKIFITLFFPIVIAVLIVYVTHSIFFDTYEGTKSSLFTIVSASIYIGMFNALTAICQERRIVKHEYLTGMNLWSYVFAQVLWQGVVCIVQTVVFMTYYWHHIDFPTKGIYFISTLPEYFISLFLVMYAADVTGIFISCLVKKNETANLLAPLVVICQLIFSGVLFELKGFSKKMANVMISKWGMEAMGSIARLNGLTLKIQKKYKNTGMSFPHKAENAYTAKAAHLFFDWRILLIYILILAVASVLVLFRVKKDQR</sequence>
<gene>
    <name evidence="8" type="ORF">FRC53_03020</name>
</gene>
<evidence type="ECO:0000256" key="4">
    <source>
        <dbReference type="ARBA" id="ARBA00022989"/>
    </source>
</evidence>